<feature type="non-terminal residue" evidence="2">
    <location>
        <position position="1"/>
    </location>
</feature>
<dbReference type="Gramene" id="Os01t0835083-00">
    <property type="protein sequence ID" value="Os01t0835083-00"/>
    <property type="gene ID" value="Os01g0835083"/>
</dbReference>
<accession>A0A0P0VA07</accession>
<dbReference type="EMBL" id="AP014957">
    <property type="protein sequence ID" value="BAS75099.1"/>
    <property type="molecule type" value="Genomic_DNA"/>
</dbReference>
<keyword evidence="1" id="KW-0732">Signal</keyword>
<feature type="chain" id="PRO_5006056245" evidence="1">
    <location>
        <begin position="24"/>
        <end position="78"/>
    </location>
</feature>
<protein>
    <submittedName>
        <fullName evidence="2">Os01g0835083 protein</fullName>
    </submittedName>
</protein>
<keyword evidence="3" id="KW-1185">Reference proteome</keyword>
<reference evidence="3" key="1">
    <citation type="journal article" date="2005" name="Nature">
        <title>The map-based sequence of the rice genome.</title>
        <authorList>
            <consortium name="International rice genome sequencing project (IRGSP)"/>
            <person name="Matsumoto T."/>
            <person name="Wu J."/>
            <person name="Kanamori H."/>
            <person name="Katayose Y."/>
            <person name="Fujisawa M."/>
            <person name="Namiki N."/>
            <person name="Mizuno H."/>
            <person name="Yamamoto K."/>
            <person name="Antonio B.A."/>
            <person name="Baba T."/>
            <person name="Sakata K."/>
            <person name="Nagamura Y."/>
            <person name="Aoki H."/>
            <person name="Arikawa K."/>
            <person name="Arita K."/>
            <person name="Bito T."/>
            <person name="Chiden Y."/>
            <person name="Fujitsuka N."/>
            <person name="Fukunaka R."/>
            <person name="Hamada M."/>
            <person name="Harada C."/>
            <person name="Hayashi A."/>
            <person name="Hijishita S."/>
            <person name="Honda M."/>
            <person name="Hosokawa S."/>
            <person name="Ichikawa Y."/>
            <person name="Idonuma A."/>
            <person name="Iijima M."/>
            <person name="Ikeda M."/>
            <person name="Ikeno M."/>
            <person name="Ito K."/>
            <person name="Ito S."/>
            <person name="Ito T."/>
            <person name="Ito Y."/>
            <person name="Ito Y."/>
            <person name="Iwabuchi A."/>
            <person name="Kamiya K."/>
            <person name="Karasawa W."/>
            <person name="Kurita K."/>
            <person name="Katagiri S."/>
            <person name="Kikuta A."/>
            <person name="Kobayashi H."/>
            <person name="Kobayashi N."/>
            <person name="Machita K."/>
            <person name="Maehara T."/>
            <person name="Masukawa M."/>
            <person name="Mizubayashi T."/>
            <person name="Mukai Y."/>
            <person name="Nagasaki H."/>
            <person name="Nagata Y."/>
            <person name="Naito S."/>
            <person name="Nakashima M."/>
            <person name="Nakama Y."/>
            <person name="Nakamichi Y."/>
            <person name="Nakamura M."/>
            <person name="Meguro A."/>
            <person name="Negishi M."/>
            <person name="Ohta I."/>
            <person name="Ohta T."/>
            <person name="Okamoto M."/>
            <person name="Ono N."/>
            <person name="Saji S."/>
            <person name="Sakaguchi M."/>
            <person name="Sakai K."/>
            <person name="Shibata M."/>
            <person name="Shimokawa T."/>
            <person name="Song J."/>
            <person name="Takazaki Y."/>
            <person name="Terasawa K."/>
            <person name="Tsugane M."/>
            <person name="Tsuji K."/>
            <person name="Ueda S."/>
            <person name="Waki K."/>
            <person name="Yamagata H."/>
            <person name="Yamamoto M."/>
            <person name="Yamamoto S."/>
            <person name="Yamane H."/>
            <person name="Yoshiki S."/>
            <person name="Yoshihara R."/>
            <person name="Yukawa K."/>
            <person name="Zhong H."/>
            <person name="Yano M."/>
            <person name="Yuan Q."/>
            <person name="Ouyang S."/>
            <person name="Liu J."/>
            <person name="Jones K.M."/>
            <person name="Gansberger K."/>
            <person name="Moffat K."/>
            <person name="Hill J."/>
            <person name="Bera J."/>
            <person name="Fadrosh D."/>
            <person name="Jin S."/>
            <person name="Johri S."/>
            <person name="Kim M."/>
            <person name="Overton L."/>
            <person name="Reardon M."/>
            <person name="Tsitrin T."/>
            <person name="Vuong H."/>
            <person name="Weaver B."/>
            <person name="Ciecko A."/>
            <person name="Tallon L."/>
            <person name="Jackson J."/>
            <person name="Pai G."/>
            <person name="Aken S.V."/>
            <person name="Utterback T."/>
            <person name="Reidmuller S."/>
            <person name="Feldblyum T."/>
            <person name="Hsiao J."/>
            <person name="Zismann V."/>
            <person name="Iobst S."/>
            <person name="de Vazeille A.R."/>
            <person name="Buell C.R."/>
            <person name="Ying K."/>
            <person name="Li Y."/>
            <person name="Lu T."/>
            <person name="Huang Y."/>
            <person name="Zhao Q."/>
            <person name="Feng Q."/>
            <person name="Zhang L."/>
            <person name="Zhu J."/>
            <person name="Weng Q."/>
            <person name="Mu J."/>
            <person name="Lu Y."/>
            <person name="Fan D."/>
            <person name="Liu Y."/>
            <person name="Guan J."/>
            <person name="Zhang Y."/>
            <person name="Yu S."/>
            <person name="Liu X."/>
            <person name="Zhang Y."/>
            <person name="Hong G."/>
            <person name="Han B."/>
            <person name="Choisne N."/>
            <person name="Demange N."/>
            <person name="Orjeda G."/>
            <person name="Samain S."/>
            <person name="Cattolico L."/>
            <person name="Pelletier E."/>
            <person name="Couloux A."/>
            <person name="Segurens B."/>
            <person name="Wincker P."/>
            <person name="D'Hont A."/>
            <person name="Scarpelli C."/>
            <person name="Weissenbach J."/>
            <person name="Salanoubat M."/>
            <person name="Quetier F."/>
            <person name="Yu Y."/>
            <person name="Kim H.R."/>
            <person name="Rambo T."/>
            <person name="Currie J."/>
            <person name="Collura K."/>
            <person name="Luo M."/>
            <person name="Yang T."/>
            <person name="Ammiraju J.S.S."/>
            <person name="Engler F."/>
            <person name="Soderlund C."/>
            <person name="Wing R.A."/>
            <person name="Palmer L.E."/>
            <person name="de la Bastide M."/>
            <person name="Spiegel L."/>
            <person name="Nascimento L."/>
            <person name="Zutavern T."/>
            <person name="O'Shaughnessy A."/>
            <person name="Dike S."/>
            <person name="Dedhia N."/>
            <person name="Preston R."/>
            <person name="Balija V."/>
            <person name="McCombie W.R."/>
            <person name="Chow T."/>
            <person name="Chen H."/>
            <person name="Chung M."/>
            <person name="Chen C."/>
            <person name="Shaw J."/>
            <person name="Wu H."/>
            <person name="Hsiao K."/>
            <person name="Chao Y."/>
            <person name="Chu M."/>
            <person name="Cheng C."/>
            <person name="Hour A."/>
            <person name="Lee P."/>
            <person name="Lin S."/>
            <person name="Lin Y."/>
            <person name="Liou J."/>
            <person name="Liu S."/>
            <person name="Hsing Y."/>
            <person name="Raghuvanshi S."/>
            <person name="Mohanty A."/>
            <person name="Bharti A.K."/>
            <person name="Gaur A."/>
            <person name="Gupta V."/>
            <person name="Kumar D."/>
            <person name="Ravi V."/>
            <person name="Vij S."/>
            <person name="Kapur A."/>
            <person name="Khurana P."/>
            <person name="Khurana P."/>
            <person name="Khurana J.P."/>
            <person name="Tyagi A.K."/>
            <person name="Gaikwad K."/>
            <person name="Singh A."/>
            <person name="Dalal V."/>
            <person name="Srivastava S."/>
            <person name="Dixit A."/>
            <person name="Pal A.K."/>
            <person name="Ghazi I.A."/>
            <person name="Yadav M."/>
            <person name="Pandit A."/>
            <person name="Bhargava A."/>
            <person name="Sureshbabu K."/>
            <person name="Batra K."/>
            <person name="Sharma T.R."/>
            <person name="Mohapatra T."/>
            <person name="Singh N.K."/>
            <person name="Messing J."/>
            <person name="Nelson A.B."/>
            <person name="Fuks G."/>
            <person name="Kavchok S."/>
            <person name="Keizer G."/>
            <person name="Linton E."/>
            <person name="Llaca V."/>
            <person name="Song R."/>
            <person name="Tanyolac B."/>
            <person name="Young S."/>
            <person name="Ho-Il K."/>
            <person name="Hahn J.H."/>
            <person name="Sangsakoo G."/>
            <person name="Vanavichit A."/>
            <person name="de Mattos Luiz.A.T."/>
            <person name="Zimmer P.D."/>
            <person name="Malone G."/>
            <person name="Dellagostin O."/>
            <person name="de Oliveira A.C."/>
            <person name="Bevan M."/>
            <person name="Bancroft I."/>
            <person name="Minx P."/>
            <person name="Cordum H."/>
            <person name="Wilson R."/>
            <person name="Cheng Z."/>
            <person name="Jin W."/>
            <person name="Jiang J."/>
            <person name="Leong S.A."/>
            <person name="Iwama H."/>
            <person name="Gojobori T."/>
            <person name="Itoh T."/>
            <person name="Niimura Y."/>
            <person name="Fujii Y."/>
            <person name="Habara T."/>
            <person name="Sakai H."/>
            <person name="Sato Y."/>
            <person name="Wilson G."/>
            <person name="Kumar K."/>
            <person name="McCouch S."/>
            <person name="Juretic N."/>
            <person name="Hoen D."/>
            <person name="Wright S."/>
            <person name="Bruskiewich R."/>
            <person name="Bureau T."/>
            <person name="Miyao A."/>
            <person name="Hirochika H."/>
            <person name="Nishikawa T."/>
            <person name="Kadowaki K."/>
            <person name="Sugiura M."/>
            <person name="Burr B."/>
            <person name="Sasaki T."/>
        </authorList>
    </citation>
    <scope>NUCLEOTIDE SEQUENCE [LARGE SCALE GENOMIC DNA]</scope>
    <source>
        <strain evidence="3">cv. Nipponbare</strain>
    </source>
</reference>
<dbReference type="Proteomes" id="UP000059680">
    <property type="component" value="Chromosome 1"/>
</dbReference>
<dbReference type="AlphaFoldDB" id="A0A0P0VA07"/>
<feature type="signal peptide" evidence="1">
    <location>
        <begin position="1"/>
        <end position="23"/>
    </location>
</feature>
<reference evidence="2 3" key="3">
    <citation type="journal article" date="2013" name="Rice">
        <title>Improvement of the Oryza sativa Nipponbare reference genome using next generation sequence and optical map data.</title>
        <authorList>
            <person name="Kawahara Y."/>
            <person name="de la Bastide M."/>
            <person name="Hamilton J.P."/>
            <person name="Kanamori H."/>
            <person name="McCombie W.R."/>
            <person name="Ouyang S."/>
            <person name="Schwartz D.C."/>
            <person name="Tanaka T."/>
            <person name="Wu J."/>
            <person name="Zhou S."/>
            <person name="Childs K.L."/>
            <person name="Davidson R.M."/>
            <person name="Lin H."/>
            <person name="Quesada-Ocampo L."/>
            <person name="Vaillancourt B."/>
            <person name="Sakai H."/>
            <person name="Lee S.S."/>
            <person name="Kim J."/>
            <person name="Numa H."/>
            <person name="Itoh T."/>
            <person name="Buell C.R."/>
            <person name="Matsumoto T."/>
        </authorList>
    </citation>
    <scope>NUCLEOTIDE SEQUENCE [LARGE SCALE GENOMIC DNA]</scope>
    <source>
        <strain evidence="3">cv. Nipponbare</strain>
    </source>
</reference>
<name>A0A0P0VA07_ORYSJ</name>
<dbReference type="InParanoid" id="A0A0P0VA07"/>
<evidence type="ECO:0000256" key="1">
    <source>
        <dbReference type="SAM" id="SignalP"/>
    </source>
</evidence>
<dbReference type="PaxDb" id="39947-A0A0P0VA07"/>
<proteinExistence type="predicted"/>
<evidence type="ECO:0000313" key="3">
    <source>
        <dbReference type="Proteomes" id="UP000059680"/>
    </source>
</evidence>
<organism evidence="2 3">
    <name type="scientific">Oryza sativa subsp. japonica</name>
    <name type="common">Rice</name>
    <dbReference type="NCBI Taxonomy" id="39947"/>
    <lineage>
        <taxon>Eukaryota</taxon>
        <taxon>Viridiplantae</taxon>
        <taxon>Streptophyta</taxon>
        <taxon>Embryophyta</taxon>
        <taxon>Tracheophyta</taxon>
        <taxon>Spermatophyta</taxon>
        <taxon>Magnoliopsida</taxon>
        <taxon>Liliopsida</taxon>
        <taxon>Poales</taxon>
        <taxon>Poaceae</taxon>
        <taxon>BOP clade</taxon>
        <taxon>Oryzoideae</taxon>
        <taxon>Oryzeae</taxon>
        <taxon>Oryzinae</taxon>
        <taxon>Oryza</taxon>
        <taxon>Oryza sativa</taxon>
    </lineage>
</organism>
<reference evidence="2 3" key="2">
    <citation type="journal article" date="2013" name="Plant Cell Physiol.">
        <title>Rice Annotation Project Database (RAP-DB): an integrative and interactive database for rice genomics.</title>
        <authorList>
            <person name="Sakai H."/>
            <person name="Lee S.S."/>
            <person name="Tanaka T."/>
            <person name="Numa H."/>
            <person name="Kim J."/>
            <person name="Kawahara Y."/>
            <person name="Wakimoto H."/>
            <person name="Yang C.C."/>
            <person name="Iwamoto M."/>
            <person name="Abe T."/>
            <person name="Yamada Y."/>
            <person name="Muto A."/>
            <person name="Inokuchi H."/>
            <person name="Ikemura T."/>
            <person name="Matsumoto T."/>
            <person name="Sasaki T."/>
            <person name="Itoh T."/>
        </authorList>
    </citation>
    <scope>NUCLEOTIDE SEQUENCE [LARGE SCALE GENOMIC DNA]</scope>
    <source>
        <strain evidence="3">cv. Nipponbare</strain>
    </source>
</reference>
<sequence>SGVSNLCSLSLLGVSTLCSPSCGESPCFSSSFLGVSTICSVLLLRLPFVDSSEIYLVLVTPAKGKRSKQTYSSRLKLL</sequence>
<gene>
    <name evidence="2" type="ordered locus">Os01g0835083</name>
    <name evidence="2" type="ORF">OSNPB_010835083</name>
</gene>
<evidence type="ECO:0000313" key="2">
    <source>
        <dbReference type="EMBL" id="BAS75099.1"/>
    </source>
</evidence>